<proteinExistence type="inferred from homology"/>
<comment type="similarity">
    <text evidence="1 4">Belongs to the glycosyl hydrolase 32 family.</text>
</comment>
<evidence type="ECO:0000256" key="1">
    <source>
        <dbReference type="ARBA" id="ARBA00009902"/>
    </source>
</evidence>
<feature type="domain" description="Glycosyl hydrolase family 32 N-terminal" evidence="6">
    <location>
        <begin position="119"/>
        <end position="406"/>
    </location>
</feature>
<organism evidence="8 9">
    <name type="scientific">Plebeiibacterium marinum</name>
    <dbReference type="NCBI Taxonomy" id="2992111"/>
    <lineage>
        <taxon>Bacteria</taxon>
        <taxon>Pseudomonadati</taxon>
        <taxon>Bacteroidota</taxon>
        <taxon>Bacteroidia</taxon>
        <taxon>Marinilabiliales</taxon>
        <taxon>Marinilabiliaceae</taxon>
        <taxon>Plebeiibacterium</taxon>
    </lineage>
</organism>
<dbReference type="InterPro" id="IPR001362">
    <property type="entry name" value="Glyco_hydro_32"/>
</dbReference>
<dbReference type="GO" id="GO:0004575">
    <property type="term" value="F:sucrose alpha-glucosidase activity"/>
    <property type="evidence" value="ECO:0007669"/>
    <property type="project" value="TreeGrafter"/>
</dbReference>
<keyword evidence="2 4" id="KW-0378">Hydrolase</keyword>
<evidence type="ECO:0000256" key="4">
    <source>
        <dbReference type="RuleBase" id="RU362110"/>
    </source>
</evidence>
<dbReference type="SMART" id="SM00640">
    <property type="entry name" value="Glyco_32"/>
    <property type="match status" value="1"/>
</dbReference>
<reference evidence="8" key="1">
    <citation type="submission" date="2022-10" db="EMBL/GenBank/DDBJ databases">
        <authorList>
            <person name="Yu W.X."/>
        </authorList>
    </citation>
    <scope>NUCLEOTIDE SEQUENCE</scope>
    <source>
        <strain evidence="8">D04</strain>
    </source>
</reference>
<evidence type="ECO:0000256" key="3">
    <source>
        <dbReference type="ARBA" id="ARBA00023295"/>
    </source>
</evidence>
<evidence type="ECO:0000259" key="7">
    <source>
        <dbReference type="Pfam" id="PF08244"/>
    </source>
</evidence>
<dbReference type="Proteomes" id="UP001207408">
    <property type="component" value="Unassembled WGS sequence"/>
</dbReference>
<dbReference type="RefSeq" id="WP_301199000.1">
    <property type="nucleotide sequence ID" value="NZ_JAPDPI010000014.1"/>
</dbReference>
<sequence>MKKSKITLLLMLAITSVFAQKVKKELVVTHQYLNIPVEHARERQRMHLKLPGTDDRSFVVRLSDGEPDYWVFTDVSAFIGKTIELEYPKKVKGWDQIYQSDEINGADSLYKESNRPQFHFSTRRGWINDPNGMVYYDGEYHLFYQHNPYERNWENMHWGHAVSKDMLHWKELPDALYPDKIGTMFSGTAVVDYQNTSGFRTGKEDVIVAAYTADSPDTEVQCIAYSNDRGRTFSKYEGNPVIDTKAKWGTRNLRDPKLFWHGESGKWVMVLFEKTGMSFYNSGNLKDWEFQSHTLGFWECPEFFELPVDGNPEDTKWVLYGASGTYMLGSFDGKRFTPETDKLRYFRGKMYAAQTFNNIPQKDGRRIQIGWGQIEQHGMPFNGMMMFPTEFSLRTTRDGVRLYSEPIAGIKKLHNKSYRWENLSPADANAKLKEVGGDVFRIKMKVKLLDGTEFRFKYNGNPLVHYDMNWNNLNGAFYGGDQIDNFTFYYEILVDRTSVEVFADNGKFSLISQLEGAKNKNGFEFEENWGSIRIEELEVHELKSIWE</sequence>
<gene>
    <name evidence="8" type="ORF">OM074_08310</name>
</gene>
<feature type="domain" description="Glycosyl hydrolase family 32 C-terminal" evidence="7">
    <location>
        <begin position="491"/>
        <end position="541"/>
    </location>
</feature>
<feature type="chain" id="PRO_5042146823" evidence="5">
    <location>
        <begin position="20"/>
        <end position="547"/>
    </location>
</feature>
<evidence type="ECO:0000256" key="2">
    <source>
        <dbReference type="ARBA" id="ARBA00022801"/>
    </source>
</evidence>
<comment type="caution">
    <text evidence="8">The sequence shown here is derived from an EMBL/GenBank/DDBJ whole genome shotgun (WGS) entry which is preliminary data.</text>
</comment>
<dbReference type="InterPro" id="IPR013148">
    <property type="entry name" value="Glyco_hydro_32_N"/>
</dbReference>
<dbReference type="AlphaFoldDB" id="A0AAE3SKK5"/>
<dbReference type="Gene3D" id="2.60.120.560">
    <property type="entry name" value="Exo-inulinase, domain 1"/>
    <property type="match status" value="1"/>
</dbReference>
<name>A0AAE3SKK5_9BACT</name>
<dbReference type="InterPro" id="IPR013320">
    <property type="entry name" value="ConA-like_dom_sf"/>
</dbReference>
<dbReference type="Pfam" id="PF00251">
    <property type="entry name" value="Glyco_hydro_32N"/>
    <property type="match status" value="1"/>
</dbReference>
<evidence type="ECO:0000256" key="5">
    <source>
        <dbReference type="SAM" id="SignalP"/>
    </source>
</evidence>
<evidence type="ECO:0000313" key="8">
    <source>
        <dbReference type="EMBL" id="MCW3805630.1"/>
    </source>
</evidence>
<dbReference type="Pfam" id="PF08244">
    <property type="entry name" value="Glyco_hydro_32C"/>
    <property type="match status" value="1"/>
</dbReference>
<dbReference type="EMBL" id="JAPDPI010000014">
    <property type="protein sequence ID" value="MCW3805630.1"/>
    <property type="molecule type" value="Genomic_DNA"/>
</dbReference>
<dbReference type="SUPFAM" id="SSF75005">
    <property type="entry name" value="Arabinanase/levansucrase/invertase"/>
    <property type="match status" value="1"/>
</dbReference>
<dbReference type="CDD" id="cd18622">
    <property type="entry name" value="GH32_Inu-like"/>
    <property type="match status" value="1"/>
</dbReference>
<dbReference type="InterPro" id="IPR013189">
    <property type="entry name" value="Glyco_hydro_32_C"/>
</dbReference>
<dbReference type="PANTHER" id="PTHR42800:SF1">
    <property type="entry name" value="EXOINULINASE INUD (AFU_ORTHOLOGUE AFUA_5G00480)"/>
    <property type="match status" value="1"/>
</dbReference>
<keyword evidence="5" id="KW-0732">Signal</keyword>
<keyword evidence="3 4" id="KW-0326">Glycosidase</keyword>
<evidence type="ECO:0000259" key="6">
    <source>
        <dbReference type="Pfam" id="PF00251"/>
    </source>
</evidence>
<dbReference type="PANTHER" id="PTHR42800">
    <property type="entry name" value="EXOINULINASE INUD (AFU_ORTHOLOGUE AFUA_5G00480)"/>
    <property type="match status" value="1"/>
</dbReference>
<dbReference type="GO" id="GO:0005987">
    <property type="term" value="P:sucrose catabolic process"/>
    <property type="evidence" value="ECO:0007669"/>
    <property type="project" value="TreeGrafter"/>
</dbReference>
<evidence type="ECO:0000313" key="9">
    <source>
        <dbReference type="Proteomes" id="UP001207408"/>
    </source>
</evidence>
<protein>
    <submittedName>
        <fullName evidence="8">Glycoside hydrolase family 32 protein</fullName>
    </submittedName>
</protein>
<dbReference type="InterPro" id="IPR023296">
    <property type="entry name" value="Glyco_hydro_beta-prop_sf"/>
</dbReference>
<dbReference type="Gene3D" id="2.115.10.20">
    <property type="entry name" value="Glycosyl hydrolase domain, family 43"/>
    <property type="match status" value="1"/>
</dbReference>
<keyword evidence="9" id="KW-1185">Reference proteome</keyword>
<feature type="signal peptide" evidence="5">
    <location>
        <begin position="1"/>
        <end position="19"/>
    </location>
</feature>
<accession>A0AAE3SKK5</accession>
<dbReference type="SUPFAM" id="SSF49899">
    <property type="entry name" value="Concanavalin A-like lectins/glucanases"/>
    <property type="match status" value="1"/>
</dbReference>
<dbReference type="GO" id="GO:0005737">
    <property type="term" value="C:cytoplasm"/>
    <property type="evidence" value="ECO:0007669"/>
    <property type="project" value="TreeGrafter"/>
</dbReference>